<organism evidence="3 4">
    <name type="scientific">Camellia sinensis var. sinensis</name>
    <name type="common">China tea</name>
    <dbReference type="NCBI Taxonomy" id="542762"/>
    <lineage>
        <taxon>Eukaryota</taxon>
        <taxon>Viridiplantae</taxon>
        <taxon>Streptophyta</taxon>
        <taxon>Embryophyta</taxon>
        <taxon>Tracheophyta</taxon>
        <taxon>Spermatophyta</taxon>
        <taxon>Magnoliopsida</taxon>
        <taxon>eudicotyledons</taxon>
        <taxon>Gunneridae</taxon>
        <taxon>Pentapetalae</taxon>
        <taxon>asterids</taxon>
        <taxon>Ericales</taxon>
        <taxon>Theaceae</taxon>
        <taxon>Camellia</taxon>
    </lineage>
</organism>
<evidence type="ECO:0000313" key="4">
    <source>
        <dbReference type="Proteomes" id="UP000306102"/>
    </source>
</evidence>
<dbReference type="PANTHER" id="PTHR33184:SF11">
    <property type="entry name" value="BETA-1,3-N-ACETYLGLUCOSAMINYLTRANSFERASE FAMILY PROTEIN"/>
    <property type="match status" value="1"/>
</dbReference>
<dbReference type="Proteomes" id="UP000306102">
    <property type="component" value="Unassembled WGS sequence"/>
</dbReference>
<protein>
    <submittedName>
        <fullName evidence="3">Uncharacterized protein</fullName>
    </submittedName>
</protein>
<dbReference type="EMBL" id="SDRB02003587">
    <property type="protein sequence ID" value="THG17331.1"/>
    <property type="molecule type" value="Genomic_DNA"/>
</dbReference>
<evidence type="ECO:0000256" key="2">
    <source>
        <dbReference type="SAM" id="SignalP"/>
    </source>
</evidence>
<gene>
    <name evidence="3" type="ORF">TEA_018310</name>
</gene>
<evidence type="ECO:0000313" key="3">
    <source>
        <dbReference type="EMBL" id="THG17331.1"/>
    </source>
</evidence>
<accession>A0A4S4EL41</accession>
<keyword evidence="1 2" id="KW-0732">Signal</keyword>
<name>A0A4S4EL41_CAMSN</name>
<sequence length="138" mass="15388">MVSSLKFFFTILLLSFVSKGLSQECTLDNLKIDQHRTQRIIQGKPKWNVTVTNNCKCGRLGIVLSCPGFKTVEVIDPAILKPTNDGRCLLIQYKILKPHDSVKFSYAWDPPILMLPQKALNFCGDKSSSSSSKATNNP</sequence>
<dbReference type="GO" id="GO:0001709">
    <property type="term" value="P:cell fate determination"/>
    <property type="evidence" value="ECO:0007669"/>
    <property type="project" value="TreeGrafter"/>
</dbReference>
<reference evidence="3 4" key="1">
    <citation type="journal article" date="2018" name="Proc. Natl. Acad. Sci. U.S.A.">
        <title>Draft genome sequence of Camellia sinensis var. sinensis provides insights into the evolution of the tea genome and tea quality.</title>
        <authorList>
            <person name="Wei C."/>
            <person name="Yang H."/>
            <person name="Wang S."/>
            <person name="Zhao J."/>
            <person name="Liu C."/>
            <person name="Gao L."/>
            <person name="Xia E."/>
            <person name="Lu Y."/>
            <person name="Tai Y."/>
            <person name="She G."/>
            <person name="Sun J."/>
            <person name="Cao H."/>
            <person name="Tong W."/>
            <person name="Gao Q."/>
            <person name="Li Y."/>
            <person name="Deng W."/>
            <person name="Jiang X."/>
            <person name="Wang W."/>
            <person name="Chen Q."/>
            <person name="Zhang S."/>
            <person name="Li H."/>
            <person name="Wu J."/>
            <person name="Wang P."/>
            <person name="Li P."/>
            <person name="Shi C."/>
            <person name="Zheng F."/>
            <person name="Jian J."/>
            <person name="Huang B."/>
            <person name="Shan D."/>
            <person name="Shi M."/>
            <person name="Fang C."/>
            <person name="Yue Y."/>
            <person name="Li F."/>
            <person name="Li D."/>
            <person name="Wei S."/>
            <person name="Han B."/>
            <person name="Jiang C."/>
            <person name="Yin Y."/>
            <person name="Xia T."/>
            <person name="Zhang Z."/>
            <person name="Bennetzen J.L."/>
            <person name="Zhao S."/>
            <person name="Wan X."/>
        </authorList>
    </citation>
    <scope>NUCLEOTIDE SEQUENCE [LARGE SCALE GENOMIC DNA]</scope>
    <source>
        <strain evidence="4">cv. Shuchazao</strain>
        <tissue evidence="3">Leaf</tissue>
    </source>
</reference>
<evidence type="ECO:0000256" key="1">
    <source>
        <dbReference type="ARBA" id="ARBA00022729"/>
    </source>
</evidence>
<dbReference type="AlphaFoldDB" id="A0A4S4EL41"/>
<comment type="caution">
    <text evidence="3">The sequence shown here is derived from an EMBL/GenBank/DDBJ whole genome shotgun (WGS) entry which is preliminary data.</text>
</comment>
<keyword evidence="4" id="KW-1185">Reference proteome</keyword>
<dbReference type="Pfam" id="PF24068">
    <property type="entry name" value="TPD1_C"/>
    <property type="match status" value="1"/>
</dbReference>
<feature type="signal peptide" evidence="2">
    <location>
        <begin position="1"/>
        <end position="22"/>
    </location>
</feature>
<dbReference type="InterPro" id="IPR040361">
    <property type="entry name" value="TPD1"/>
</dbReference>
<feature type="chain" id="PRO_5020406946" evidence="2">
    <location>
        <begin position="23"/>
        <end position="138"/>
    </location>
</feature>
<proteinExistence type="predicted"/>
<dbReference type="PANTHER" id="PTHR33184">
    <property type="entry name" value="PROTEIN TAPETUM DETERMINANT 1-LIKE-RELATED"/>
    <property type="match status" value="1"/>
</dbReference>